<name>A0ABY7M560_9CHLR</name>
<feature type="compositionally biased region" description="Polar residues" evidence="1">
    <location>
        <begin position="522"/>
        <end position="531"/>
    </location>
</feature>
<keyword evidence="3" id="KW-1185">Reference proteome</keyword>
<gene>
    <name evidence="2" type="ORF">O0235_08110</name>
</gene>
<evidence type="ECO:0000256" key="1">
    <source>
        <dbReference type="SAM" id="MobiDB-lite"/>
    </source>
</evidence>
<evidence type="ECO:0008006" key="4">
    <source>
        <dbReference type="Google" id="ProtNLM"/>
    </source>
</evidence>
<protein>
    <recommendedName>
        <fullName evidence="4">DUF11 domain-containing protein</fullName>
    </recommendedName>
</protein>
<evidence type="ECO:0000313" key="2">
    <source>
        <dbReference type="EMBL" id="WBL34758.1"/>
    </source>
</evidence>
<dbReference type="Proteomes" id="UP001212803">
    <property type="component" value="Chromosome"/>
</dbReference>
<proteinExistence type="predicted"/>
<organism evidence="2 3">
    <name type="scientific">Tepidiforma flava</name>
    <dbReference type="NCBI Taxonomy" id="3004094"/>
    <lineage>
        <taxon>Bacteria</taxon>
        <taxon>Bacillati</taxon>
        <taxon>Chloroflexota</taxon>
        <taxon>Tepidiformia</taxon>
        <taxon>Tepidiformales</taxon>
        <taxon>Tepidiformaceae</taxon>
        <taxon>Tepidiforma</taxon>
    </lineage>
</organism>
<accession>A0ABY7M560</accession>
<sequence>MSKELAQTVGGKRVAWLLALLAAFAVVAALGTQWRKSDAALPTTQLALSQSPASPGSINPGATITYTLNIQTSAPNTVGAVVLTVTLPSGVQTSTSAVTCPPANTGGAGITWTGAGAGSGTLTCTSSGILTAAIPSGNMTVTVAAAASGTVGVASASADDAGPENPIPASPSLGLGTLTINGVTATGATVAAGGNATVSFTIPAGLDVCGEVTASDVGSFVPTASDVVITPPTAATFVSATTDGNNNPNVVTVTVAPAPGFTGSFTVALRTHLATSPVTTDCAANGQAATVNVILPQLRHIADDGSVITQQEVNNNVRGSQHTVCTVDPNTNAGLALPVGITLSNIVVTNGGGYASTADTDPTFTDVQIFVGNGTNGPNGATCIIWRSLDAGDQTISIVYTVGSQQYNVLFSGTQGVVKEWNRLETSTVSASGGASGTATGANVNLPLTVPLVLNPLNGQYTGSTVTITDVFNGSHTNSAGQKEGPMPLAGVNWVATLSGCGSASGLGSGTTTLTSTPASGPNTHVVDNQPNVTFDPTGCAPGNTATITITGTEPGALGSGTPNSVTQTVTFSFVAQIPAKHVFLAWAGQRVVLEHNWALNPNSLSSTAESCPTQSGAIGAQYVKGGGPGNFIPGGTVYSIIGSDEALAGLTAPAGGSATVEGFAYPACTSVAVYESEDQGQVDVEAWLAFVGEGGPQGAPASKVAWVIYYMKIERVNLSLVTQVSKPLHNSSSLPDWAPGNPWDASKDDADGTTEWNVSKDILVRGRVSGWFVNSNPSGRPADTSNPLNVLPANRWVMPNDWPLLAGGPDGEEICGPGDPDRATRSCTAEQFRPYYDIMIAPNNVGGFSLASPSGLGYSVATVVAPNNTGVGSATSPVRVASCAYLPAGQVFYFPASLATSRTVVSCASGLLVFTPALSSAPAAGTTLLIASGTPFIGPYSALDIVGLTALGFGTTAPTTLSPYAVRDTAWKDGDVDWWDAPMPPAPVSVALRGTGFIKMVLKDEVYYLGTPNTASQVYPNPYYWTEIPESPFISAVAAGGGYMWDSWGTNGAPRGPYPFWTPVRIGVNSAGIGDPSLNATDVAELGLIRTYYGDSTIARDLVVYTDNHGEFMVAANGDFKTDLSQCATNALAGGKHCKPGDNVGRATITATADYPDFRGKHFPVLSNAVTVDWTWGGYKDVTVHDGETDQFKYIVFHALDRDGFCSVPAGAVSLHPVLSSADALNDFSSLGARYNGDPVENVDFLIDSGEGIIVGQSGGGTINDGRRFATGVTTFSVAANDPAVTGIKEFPLSPLAASGQTDECQAWIKVSNSLLGILNVLAIAKDDEGNIGFDRVIDLSTTTSYTLTFRWSLITWAGANDIPVMDAIKGTGSSGKNPGGNDISASVTAIYGWNAAAQQWLGFFPAGVNVPGANDLTVLKTGEAYWIAITGPSSVTWTIATNIN</sequence>
<evidence type="ECO:0000313" key="3">
    <source>
        <dbReference type="Proteomes" id="UP001212803"/>
    </source>
</evidence>
<reference evidence="2 3" key="1">
    <citation type="journal article" date="2023" name="ISME J.">
        <title>Thermophilic Dehalococcoidia with unusual traits shed light on an unexpected past.</title>
        <authorList>
            <person name="Palmer M."/>
            <person name="Covington J.K."/>
            <person name="Zhou E.M."/>
            <person name="Thomas S.C."/>
            <person name="Habib N."/>
            <person name="Seymour C.O."/>
            <person name="Lai D."/>
            <person name="Johnston J."/>
            <person name="Hashimi A."/>
            <person name="Jiao J.Y."/>
            <person name="Muok A.R."/>
            <person name="Liu L."/>
            <person name="Xian W.D."/>
            <person name="Zhi X.Y."/>
            <person name="Li M.M."/>
            <person name="Silva L.P."/>
            <person name="Bowen B.P."/>
            <person name="Louie K."/>
            <person name="Briegel A."/>
            <person name="Pett-Ridge J."/>
            <person name="Weber P.K."/>
            <person name="Tocheva E.I."/>
            <person name="Woyke T."/>
            <person name="Northen T.R."/>
            <person name="Mayali X."/>
            <person name="Li W.J."/>
            <person name="Hedlund B.P."/>
        </authorList>
    </citation>
    <scope>NUCLEOTIDE SEQUENCE [LARGE SCALE GENOMIC DNA]</scope>
    <source>
        <strain evidence="2 3">YIM 72310</strain>
    </source>
</reference>
<dbReference type="RefSeq" id="WP_270055286.1">
    <property type="nucleotide sequence ID" value="NZ_CP115149.1"/>
</dbReference>
<dbReference type="EMBL" id="CP115149">
    <property type="protein sequence ID" value="WBL34758.1"/>
    <property type="molecule type" value="Genomic_DNA"/>
</dbReference>
<feature type="region of interest" description="Disordered" evidence="1">
    <location>
        <begin position="729"/>
        <end position="755"/>
    </location>
</feature>
<feature type="compositionally biased region" description="Low complexity" evidence="1">
    <location>
        <begin position="512"/>
        <end position="521"/>
    </location>
</feature>
<feature type="region of interest" description="Disordered" evidence="1">
    <location>
        <begin position="512"/>
        <end position="531"/>
    </location>
</feature>